<gene>
    <name evidence="3" type="ORF">QEH59_05435</name>
</gene>
<proteinExistence type="predicted"/>
<dbReference type="PANTHER" id="PTHR32125">
    <property type="entry name" value="2-C-METHYL-D-ERYTHRITOL 4-PHOSPHATE CYTIDYLYLTRANSFERASE, CHLOROPLASTIC"/>
    <property type="match status" value="1"/>
</dbReference>
<dbReference type="CDD" id="cd02516">
    <property type="entry name" value="CDP-ME_synthetase"/>
    <property type="match status" value="1"/>
</dbReference>
<evidence type="ECO:0000256" key="2">
    <source>
        <dbReference type="ARBA" id="ARBA00022695"/>
    </source>
</evidence>
<organism evidence="3 4">
    <name type="scientific">Thalassobacterium sedimentorum</name>
    <dbReference type="NCBI Taxonomy" id="3041258"/>
    <lineage>
        <taxon>Bacteria</taxon>
        <taxon>Pseudomonadati</taxon>
        <taxon>Verrucomicrobiota</taxon>
        <taxon>Opitutia</taxon>
        <taxon>Puniceicoccales</taxon>
        <taxon>Coraliomargaritaceae</taxon>
        <taxon>Thalassobacterium</taxon>
    </lineage>
</organism>
<protein>
    <submittedName>
        <fullName evidence="3">IspD/TarI family cytidylyltransferase</fullName>
        <ecNumber evidence="3">2.7.7.-</ecNumber>
    </submittedName>
</protein>
<name>A0ABU1AJ07_9BACT</name>
<reference evidence="3 4" key="1">
    <citation type="submission" date="2023-04" db="EMBL/GenBank/DDBJ databases">
        <title>A novel bacteria isolated from coastal sediment.</title>
        <authorList>
            <person name="Liu X.-J."/>
            <person name="Du Z.-J."/>
        </authorList>
    </citation>
    <scope>NUCLEOTIDE SEQUENCE [LARGE SCALE GENOMIC DNA]</scope>
    <source>
        <strain evidence="3 4">SDUM461004</strain>
    </source>
</reference>
<dbReference type="Proteomes" id="UP001243717">
    <property type="component" value="Unassembled WGS sequence"/>
</dbReference>
<keyword evidence="2 3" id="KW-0548">Nucleotidyltransferase</keyword>
<dbReference type="GO" id="GO:0016779">
    <property type="term" value="F:nucleotidyltransferase activity"/>
    <property type="evidence" value="ECO:0007669"/>
    <property type="project" value="UniProtKB-KW"/>
</dbReference>
<dbReference type="EC" id="2.7.7.-" evidence="3"/>
<accession>A0ABU1AJ07</accession>
<dbReference type="InterPro" id="IPR050088">
    <property type="entry name" value="IspD/TarI_cytidylyltransf_bact"/>
</dbReference>
<dbReference type="SUPFAM" id="SSF53448">
    <property type="entry name" value="Nucleotide-diphospho-sugar transferases"/>
    <property type="match status" value="1"/>
</dbReference>
<dbReference type="Pfam" id="PF01128">
    <property type="entry name" value="IspD"/>
    <property type="match status" value="1"/>
</dbReference>
<dbReference type="EMBL" id="JARXIC010000006">
    <property type="protein sequence ID" value="MDQ8193855.1"/>
    <property type="molecule type" value="Genomic_DNA"/>
</dbReference>
<evidence type="ECO:0000256" key="1">
    <source>
        <dbReference type="ARBA" id="ARBA00022679"/>
    </source>
</evidence>
<keyword evidence="4" id="KW-1185">Reference proteome</keyword>
<evidence type="ECO:0000313" key="3">
    <source>
        <dbReference type="EMBL" id="MDQ8193855.1"/>
    </source>
</evidence>
<keyword evidence="1 3" id="KW-0808">Transferase</keyword>
<dbReference type="RefSeq" id="WP_308984342.1">
    <property type="nucleotide sequence ID" value="NZ_JARXIC010000006.1"/>
</dbReference>
<sequence>MVTAILLAAGSGNRMQGQVADKVLANLNGLPAFCYSLQAFHRSGVIDDYIVVYRDEAQKSQLAAAVQQCELQHLKINAVAGGQERQDSVIHALNIANESCDYVFIHDCARPCVTYQAIQSLHQAVLRDQAASLAHPVIDTIKRIPAPKQLHKVELEDLDRQRLWAMETPQAFNFASILKAYQLVSQKKLSITDDTAAARLIGLNTTLVPNQIPNPKLTTPGDLAYINFLMASRPPVDSDLHS</sequence>
<dbReference type="InterPro" id="IPR034683">
    <property type="entry name" value="IspD/TarI"/>
</dbReference>
<evidence type="ECO:0000313" key="4">
    <source>
        <dbReference type="Proteomes" id="UP001243717"/>
    </source>
</evidence>
<dbReference type="Gene3D" id="3.90.550.10">
    <property type="entry name" value="Spore Coat Polysaccharide Biosynthesis Protein SpsA, Chain A"/>
    <property type="match status" value="1"/>
</dbReference>
<comment type="caution">
    <text evidence="3">The sequence shown here is derived from an EMBL/GenBank/DDBJ whole genome shotgun (WGS) entry which is preliminary data.</text>
</comment>
<dbReference type="PANTHER" id="PTHR32125:SF4">
    <property type="entry name" value="2-C-METHYL-D-ERYTHRITOL 4-PHOSPHATE CYTIDYLYLTRANSFERASE, CHLOROPLASTIC"/>
    <property type="match status" value="1"/>
</dbReference>
<dbReference type="InterPro" id="IPR029044">
    <property type="entry name" value="Nucleotide-diphossugar_trans"/>
</dbReference>